<evidence type="ECO:0000256" key="2">
    <source>
        <dbReference type="SAM" id="SignalP"/>
    </source>
</evidence>
<dbReference type="PANTHER" id="PTHR35936">
    <property type="entry name" value="MEMBRANE-BOUND LYTIC MUREIN TRANSGLYCOSYLASE F"/>
    <property type="match status" value="1"/>
</dbReference>
<keyword evidence="1 2" id="KW-0732">Signal</keyword>
<dbReference type="RefSeq" id="WP_071803867.1">
    <property type="nucleotide sequence ID" value="NZ_MEIA01000071.1"/>
</dbReference>
<dbReference type="AlphaFoldDB" id="A0A1K0GRH6"/>
<dbReference type="PANTHER" id="PTHR35936:SF17">
    <property type="entry name" value="ARGININE-BINDING EXTRACELLULAR PROTEIN ARTP"/>
    <property type="match status" value="1"/>
</dbReference>
<evidence type="ECO:0000313" key="4">
    <source>
        <dbReference type="EMBL" id="OJF15006.1"/>
    </source>
</evidence>
<dbReference type="SUPFAM" id="SSF53850">
    <property type="entry name" value="Periplasmic binding protein-like II"/>
    <property type="match status" value="1"/>
</dbReference>
<dbReference type="Proteomes" id="UP000182486">
    <property type="component" value="Unassembled WGS sequence"/>
</dbReference>
<dbReference type="PROSITE" id="PS51257">
    <property type="entry name" value="PROKAR_LIPOPROTEIN"/>
    <property type="match status" value="1"/>
</dbReference>
<keyword evidence="5" id="KW-1185">Reference proteome</keyword>
<evidence type="ECO:0000256" key="1">
    <source>
        <dbReference type="ARBA" id="ARBA00022729"/>
    </source>
</evidence>
<comment type="caution">
    <text evidence="4">The sequence shown here is derived from an EMBL/GenBank/DDBJ whole genome shotgun (WGS) entry which is preliminary data.</text>
</comment>
<accession>A0A1K0GRH6</accession>
<feature type="domain" description="Solute-binding protein family 3/N-terminal" evidence="3">
    <location>
        <begin position="51"/>
        <end position="270"/>
    </location>
</feature>
<dbReference type="SMART" id="SM00062">
    <property type="entry name" value="PBPb"/>
    <property type="match status" value="1"/>
</dbReference>
<dbReference type="Gene3D" id="3.40.190.10">
    <property type="entry name" value="Periplasmic binding protein-like II"/>
    <property type="match status" value="2"/>
</dbReference>
<dbReference type="Pfam" id="PF00497">
    <property type="entry name" value="SBP_bac_3"/>
    <property type="match status" value="1"/>
</dbReference>
<evidence type="ECO:0000259" key="3">
    <source>
        <dbReference type="SMART" id="SM00062"/>
    </source>
</evidence>
<protein>
    <recommendedName>
        <fullName evidence="3">Solute-binding protein family 3/N-terminal domain-containing protein</fullName>
    </recommendedName>
</protein>
<sequence length="282" mass="29240">MGRRIVSLLLAGLVLGASVAGCGGGPETGKAVDRLAEAKAALPASVKESGVLIGGTDPTFEPMTFKDGETFTGLDVQLIEAIAAKLGLTVKWQAMGFGELLDAVEGHKIDVSISSMFDRAERQKKADFVNYLNAGTSIVVAKGVGDIGGMPGLCGRRVAVQPDTVYVEMAQAASDKCKGKKAVLVRSDTPSATVAKKDADAALNDFPIAALDVQKDGSLELSGPQIEAIPYGIGVAKDRKELTMAIQTALYALIKDGTYDALLTKWKVTEGALRTGAINGGA</sequence>
<feature type="signal peptide" evidence="2">
    <location>
        <begin position="1"/>
        <end position="20"/>
    </location>
</feature>
<organism evidence="4 5">
    <name type="scientific">Couchioplanes caeruleus subsp. caeruleus</name>
    <dbReference type="NCBI Taxonomy" id="56427"/>
    <lineage>
        <taxon>Bacteria</taxon>
        <taxon>Bacillati</taxon>
        <taxon>Actinomycetota</taxon>
        <taxon>Actinomycetes</taxon>
        <taxon>Micromonosporales</taxon>
        <taxon>Micromonosporaceae</taxon>
        <taxon>Couchioplanes</taxon>
    </lineage>
</organism>
<name>A0A1K0GRH6_9ACTN</name>
<proteinExistence type="predicted"/>
<feature type="chain" id="PRO_5039519751" description="Solute-binding protein family 3/N-terminal domain-containing protein" evidence="2">
    <location>
        <begin position="21"/>
        <end position="282"/>
    </location>
</feature>
<dbReference type="InterPro" id="IPR001638">
    <property type="entry name" value="Solute-binding_3/MltF_N"/>
</dbReference>
<reference evidence="4 5" key="1">
    <citation type="submission" date="2016-09" db="EMBL/GenBank/DDBJ databases">
        <title>Couchioplanes caeruleus draft genome sequence.</title>
        <authorList>
            <person name="Sheehan J."/>
            <person name="Caffrey P."/>
        </authorList>
    </citation>
    <scope>NUCLEOTIDE SEQUENCE [LARGE SCALE GENOMIC DNA]</scope>
    <source>
        <strain evidence="4 5">DSM 43634</strain>
    </source>
</reference>
<evidence type="ECO:0000313" key="5">
    <source>
        <dbReference type="Proteomes" id="UP000182486"/>
    </source>
</evidence>
<gene>
    <name evidence="4" type="ORF">BG844_06705</name>
</gene>
<dbReference type="EMBL" id="MEIA01000071">
    <property type="protein sequence ID" value="OJF15006.1"/>
    <property type="molecule type" value="Genomic_DNA"/>
</dbReference>